<dbReference type="Gene3D" id="1.10.10.10">
    <property type="entry name" value="Winged helix-like DNA-binding domain superfamily/Winged helix DNA-binding domain"/>
    <property type="match status" value="1"/>
</dbReference>
<dbReference type="RefSeq" id="WP_064208752.1">
    <property type="nucleotide sequence ID" value="NZ_LVKC01000005.1"/>
</dbReference>
<evidence type="ECO:0000256" key="4">
    <source>
        <dbReference type="ARBA" id="ARBA00023125"/>
    </source>
</evidence>
<evidence type="ECO:0000256" key="5">
    <source>
        <dbReference type="ARBA" id="ARBA00023163"/>
    </source>
</evidence>
<dbReference type="InterPro" id="IPR039420">
    <property type="entry name" value="WalR-like"/>
</dbReference>
<comment type="caution">
    <text evidence="10">The sequence shown here is derived from an EMBL/GenBank/DDBJ whole genome shotgun (WGS) entry which is preliminary data.</text>
</comment>
<protein>
    <recommendedName>
        <fullName evidence="12">DNA-binding response regulator</fullName>
    </recommendedName>
</protein>
<proteinExistence type="predicted"/>
<evidence type="ECO:0000256" key="6">
    <source>
        <dbReference type="PROSITE-ProRule" id="PRU00169"/>
    </source>
</evidence>
<dbReference type="InterPro" id="IPR036388">
    <property type="entry name" value="WH-like_DNA-bd_sf"/>
</dbReference>
<evidence type="ECO:0000256" key="7">
    <source>
        <dbReference type="PROSITE-ProRule" id="PRU01091"/>
    </source>
</evidence>
<accession>A0A179C858</accession>
<keyword evidence="1 6" id="KW-0597">Phosphoprotein</keyword>
<dbReference type="Proteomes" id="UP000078520">
    <property type="component" value="Unassembled WGS sequence"/>
</dbReference>
<name>A0A179C858_9LACO</name>
<keyword evidence="5" id="KW-0804">Transcription</keyword>
<dbReference type="SMART" id="SM00448">
    <property type="entry name" value="REC"/>
    <property type="match status" value="1"/>
</dbReference>
<keyword evidence="4 7" id="KW-0238">DNA-binding</keyword>
<dbReference type="EMBL" id="LVKI01000019">
    <property type="protein sequence ID" value="OAQ07986.1"/>
    <property type="molecule type" value="Genomic_DNA"/>
</dbReference>
<feature type="domain" description="Response regulatory" evidence="8">
    <location>
        <begin position="1"/>
        <end position="116"/>
    </location>
</feature>
<feature type="domain" description="OmpR/PhoB-type" evidence="9">
    <location>
        <begin position="127"/>
        <end position="226"/>
    </location>
</feature>
<dbReference type="OrthoDB" id="9790442at2"/>
<evidence type="ECO:0000313" key="11">
    <source>
        <dbReference type="Proteomes" id="UP000078520"/>
    </source>
</evidence>
<dbReference type="GO" id="GO:0000156">
    <property type="term" value="F:phosphorelay response regulator activity"/>
    <property type="evidence" value="ECO:0007669"/>
    <property type="project" value="TreeGrafter"/>
</dbReference>
<feature type="DNA-binding region" description="OmpR/PhoB-type" evidence="7">
    <location>
        <begin position="127"/>
        <end position="226"/>
    </location>
</feature>
<dbReference type="PROSITE" id="PS50110">
    <property type="entry name" value="RESPONSE_REGULATORY"/>
    <property type="match status" value="1"/>
</dbReference>
<dbReference type="InterPro" id="IPR016032">
    <property type="entry name" value="Sig_transdc_resp-reg_C-effctor"/>
</dbReference>
<dbReference type="CDD" id="cd00383">
    <property type="entry name" value="trans_reg_C"/>
    <property type="match status" value="1"/>
</dbReference>
<dbReference type="SMART" id="SM00862">
    <property type="entry name" value="Trans_reg_C"/>
    <property type="match status" value="1"/>
</dbReference>
<evidence type="ECO:0000313" key="10">
    <source>
        <dbReference type="EMBL" id="OAQ07986.1"/>
    </source>
</evidence>
<dbReference type="PANTHER" id="PTHR48111:SF22">
    <property type="entry name" value="REGULATOR OF RPOS"/>
    <property type="match status" value="1"/>
</dbReference>
<dbReference type="Gene3D" id="3.40.50.2300">
    <property type="match status" value="1"/>
</dbReference>
<keyword evidence="2" id="KW-0902">Two-component regulatory system</keyword>
<organism evidence="10 11">
    <name type="scientific">Ligilactobacillus aviarius</name>
    <dbReference type="NCBI Taxonomy" id="1606"/>
    <lineage>
        <taxon>Bacteria</taxon>
        <taxon>Bacillati</taxon>
        <taxon>Bacillota</taxon>
        <taxon>Bacilli</taxon>
        <taxon>Lactobacillales</taxon>
        <taxon>Lactobacillaceae</taxon>
        <taxon>Ligilactobacillus</taxon>
    </lineage>
</organism>
<dbReference type="GO" id="GO:0000976">
    <property type="term" value="F:transcription cis-regulatory region binding"/>
    <property type="evidence" value="ECO:0007669"/>
    <property type="project" value="TreeGrafter"/>
</dbReference>
<evidence type="ECO:0000259" key="8">
    <source>
        <dbReference type="PROSITE" id="PS50110"/>
    </source>
</evidence>
<reference evidence="11" key="1">
    <citation type="submission" date="2016-03" db="EMBL/GenBank/DDBJ databases">
        <authorList>
            <person name="Johnson T.J."/>
            <person name="Youmans B."/>
            <person name="Case K."/>
            <person name="Noll S."/>
        </authorList>
    </citation>
    <scope>NUCLEOTIDE SEQUENCE [LARGE SCALE GENOMIC DNA]</scope>
    <source>
        <strain evidence="11">UMNLAv8</strain>
    </source>
</reference>
<dbReference type="AlphaFoldDB" id="A0A179C858"/>
<dbReference type="GO" id="GO:0032993">
    <property type="term" value="C:protein-DNA complex"/>
    <property type="evidence" value="ECO:0007669"/>
    <property type="project" value="TreeGrafter"/>
</dbReference>
<dbReference type="Pfam" id="PF00072">
    <property type="entry name" value="Response_reg"/>
    <property type="match status" value="1"/>
</dbReference>
<dbReference type="PROSITE" id="PS51755">
    <property type="entry name" value="OMPR_PHOB"/>
    <property type="match status" value="1"/>
</dbReference>
<dbReference type="FunFam" id="1.10.10.10:FF:000005">
    <property type="entry name" value="Two-component system response regulator"/>
    <property type="match status" value="1"/>
</dbReference>
<evidence type="ECO:0008006" key="12">
    <source>
        <dbReference type="Google" id="ProtNLM"/>
    </source>
</evidence>
<dbReference type="InterPro" id="IPR001867">
    <property type="entry name" value="OmpR/PhoB-type_DNA-bd"/>
</dbReference>
<dbReference type="SUPFAM" id="SSF46894">
    <property type="entry name" value="C-terminal effector domain of the bipartite response regulators"/>
    <property type="match status" value="1"/>
</dbReference>
<gene>
    <name evidence="10" type="ORF">A3O14_05090</name>
</gene>
<keyword evidence="3" id="KW-0805">Transcription regulation</keyword>
<sequence>MTKREVLLVTNKKGLSDSLVSVSTDLEVLWAGDHEQALAIYQRERNTIQAVIIDWDDSAIDAADVIGQIHHESTVPVIAMVSKENVDAVVGNPAVNDYVTKPFGTEELLARTQVVIRRNKTKTTVNDSIYRIQDLTLNLKTSQVYRNGESIRLTHREFQMLLLLFEHQGDVLSRDMLLDQIWGKDFKGQQNIVDVYVRLLRQKIHDDDRSNRLIRTIRGVGYGLATK</sequence>
<evidence type="ECO:0000256" key="3">
    <source>
        <dbReference type="ARBA" id="ARBA00023015"/>
    </source>
</evidence>
<dbReference type="PANTHER" id="PTHR48111">
    <property type="entry name" value="REGULATOR OF RPOS"/>
    <property type="match status" value="1"/>
</dbReference>
<evidence type="ECO:0000256" key="1">
    <source>
        <dbReference type="ARBA" id="ARBA00022553"/>
    </source>
</evidence>
<dbReference type="InterPro" id="IPR001789">
    <property type="entry name" value="Sig_transdc_resp-reg_receiver"/>
</dbReference>
<feature type="modified residue" description="4-aspartylphosphate" evidence="6">
    <location>
        <position position="54"/>
    </location>
</feature>
<dbReference type="GO" id="GO:0006355">
    <property type="term" value="P:regulation of DNA-templated transcription"/>
    <property type="evidence" value="ECO:0007669"/>
    <property type="project" value="InterPro"/>
</dbReference>
<evidence type="ECO:0000259" key="9">
    <source>
        <dbReference type="PROSITE" id="PS51755"/>
    </source>
</evidence>
<dbReference type="Pfam" id="PF00486">
    <property type="entry name" value="Trans_reg_C"/>
    <property type="match status" value="1"/>
</dbReference>
<evidence type="ECO:0000256" key="2">
    <source>
        <dbReference type="ARBA" id="ARBA00023012"/>
    </source>
</evidence>
<dbReference type="InterPro" id="IPR011006">
    <property type="entry name" value="CheY-like_superfamily"/>
</dbReference>
<dbReference type="SUPFAM" id="SSF52172">
    <property type="entry name" value="CheY-like"/>
    <property type="match status" value="1"/>
</dbReference>
<dbReference type="GO" id="GO:0005829">
    <property type="term" value="C:cytosol"/>
    <property type="evidence" value="ECO:0007669"/>
    <property type="project" value="TreeGrafter"/>
</dbReference>